<dbReference type="GO" id="GO:0005739">
    <property type="term" value="C:mitochondrion"/>
    <property type="evidence" value="ECO:0007669"/>
    <property type="project" value="TreeGrafter"/>
</dbReference>
<evidence type="ECO:0000313" key="9">
    <source>
        <dbReference type="EMBL" id="EMG50022.1"/>
    </source>
</evidence>
<dbReference type="SUPFAM" id="SSF53067">
    <property type="entry name" value="Actin-like ATPase domain"/>
    <property type="match status" value="2"/>
</dbReference>
<dbReference type="Pfam" id="PF00349">
    <property type="entry name" value="Hexokinase_1"/>
    <property type="match status" value="1"/>
</dbReference>
<protein>
    <recommendedName>
        <fullName evidence="6">Phosphotransferase</fullName>
        <ecNumber evidence="6">2.7.1.-</ecNumber>
    </recommendedName>
</protein>
<dbReference type="HOGENOM" id="CLU_014393_5_1_1"/>
<dbReference type="PRINTS" id="PR00475">
    <property type="entry name" value="HEXOKINASE"/>
</dbReference>
<dbReference type="GO" id="GO:0001678">
    <property type="term" value="P:intracellular glucose homeostasis"/>
    <property type="evidence" value="ECO:0007669"/>
    <property type="project" value="InterPro"/>
</dbReference>
<organism evidence="9 10">
    <name type="scientific">Candida maltosa (strain Xu316)</name>
    <name type="common">Yeast</name>
    <dbReference type="NCBI Taxonomy" id="1245528"/>
    <lineage>
        <taxon>Eukaryota</taxon>
        <taxon>Fungi</taxon>
        <taxon>Dikarya</taxon>
        <taxon>Ascomycota</taxon>
        <taxon>Saccharomycotina</taxon>
        <taxon>Pichiomycetes</taxon>
        <taxon>Debaryomycetaceae</taxon>
        <taxon>Candida/Lodderomyces clade</taxon>
        <taxon>Candida</taxon>
    </lineage>
</organism>
<evidence type="ECO:0000259" key="8">
    <source>
        <dbReference type="Pfam" id="PF03727"/>
    </source>
</evidence>
<sequence length="509" mass="57280">MITLEDLTLNSDTPKSSYLSEVTDVSSQSSEASLDSSLFSTICHSFVGSLTETNLNTYSDEVFHDFTQALSQNSPITFLPNYNISPTGNEFGHYLVIDLGGSTLRIGVVDIAEPSASKSRSERVRVVIEKSWIIANDFKKIDYNFFKFIGSKINEILSSQHLIDTKSVINTGITWSFPLETTNYNNGKIRHVSKGYTIGEDILDKDLKTVLEEVLAKEFDLKLEVCSILNDSLAVYSAGCFIDNNMKLAMVLGTGLNMCCSLNQSKDIHPKKMLGEATLFNCELSLFGQNLCETFAGKYDSIIDPRFKEYQHHFKTYMEADPLTNTLFQPHELMTSGRYLPELTRLVLVDLIAAGEIFTGNKSLDKILHYEYEGFDGETMCFVNENEDYDKIKEKLCQVYGWSSVSSHDIMILKQVISCIIRRAAFIVANTIIAYIKLLDKYSDDKLQGEVTIGYVGSVLNYFHEYRSMIIDYVNKNEESKKLGLKIDLKLIENSSMIGAAIGAAYYKK</sequence>
<accession>M3HR92</accession>
<dbReference type="InterPro" id="IPR043129">
    <property type="entry name" value="ATPase_NBD"/>
</dbReference>
<keyword evidence="5 6" id="KW-0067">ATP-binding</keyword>
<dbReference type="GO" id="GO:0008865">
    <property type="term" value="F:fructokinase activity"/>
    <property type="evidence" value="ECO:0007669"/>
    <property type="project" value="TreeGrafter"/>
</dbReference>
<dbReference type="InterPro" id="IPR001312">
    <property type="entry name" value="Hexokinase"/>
</dbReference>
<evidence type="ECO:0000256" key="5">
    <source>
        <dbReference type="ARBA" id="ARBA00022840"/>
    </source>
</evidence>
<evidence type="ECO:0000313" key="10">
    <source>
        <dbReference type="Proteomes" id="UP000011777"/>
    </source>
</evidence>
<dbReference type="GO" id="GO:0006006">
    <property type="term" value="P:glucose metabolic process"/>
    <property type="evidence" value="ECO:0007669"/>
    <property type="project" value="TreeGrafter"/>
</dbReference>
<dbReference type="OMA" id="PDFQPFE"/>
<evidence type="ECO:0000256" key="6">
    <source>
        <dbReference type="RuleBase" id="RU362007"/>
    </source>
</evidence>
<dbReference type="CDD" id="cd24000">
    <property type="entry name" value="ASKHA_NBD_HK"/>
    <property type="match status" value="1"/>
</dbReference>
<proteinExistence type="inferred from homology"/>
<dbReference type="STRING" id="1245528.M3HR92"/>
<reference evidence="9 10" key="1">
    <citation type="submission" date="2013-02" db="EMBL/GenBank/DDBJ databases">
        <title>Genome sequence of Candida maltosa Xu316, a potential industrial strain for xylitol and ethanol production.</title>
        <authorList>
            <person name="Yu J."/>
            <person name="Wang Q."/>
            <person name="Geng X."/>
            <person name="Bao W."/>
            <person name="He P."/>
            <person name="Cai J."/>
        </authorList>
    </citation>
    <scope>NUCLEOTIDE SEQUENCE [LARGE SCALE GENOMIC DNA]</scope>
    <source>
        <strain evidence="10">Xu316</strain>
    </source>
</reference>
<dbReference type="InterPro" id="IPR022673">
    <property type="entry name" value="Hexokinase_C"/>
</dbReference>
<dbReference type="UniPathway" id="UPA00109">
    <property type="reaction ID" value="UER00180"/>
</dbReference>
<dbReference type="PANTHER" id="PTHR19443:SF24">
    <property type="entry name" value="PHOSPHOTRANSFERASE"/>
    <property type="match status" value="1"/>
</dbReference>
<dbReference type="EC" id="2.7.1.-" evidence="6"/>
<dbReference type="PROSITE" id="PS51748">
    <property type="entry name" value="HEXOKINASE_2"/>
    <property type="match status" value="1"/>
</dbReference>
<dbReference type="Pfam" id="PF03727">
    <property type="entry name" value="Hexokinase_2"/>
    <property type="match status" value="1"/>
</dbReference>
<comment type="caution">
    <text evidence="9">The sequence shown here is derived from an EMBL/GenBank/DDBJ whole genome shotgun (WGS) entry which is preliminary data.</text>
</comment>
<dbReference type="PANTHER" id="PTHR19443">
    <property type="entry name" value="HEXOKINASE"/>
    <property type="match status" value="1"/>
</dbReference>
<dbReference type="AlphaFoldDB" id="M3HR92"/>
<dbReference type="Gene3D" id="3.40.367.20">
    <property type="match status" value="1"/>
</dbReference>
<dbReference type="GO" id="GO:0006013">
    <property type="term" value="P:mannose metabolic process"/>
    <property type="evidence" value="ECO:0007669"/>
    <property type="project" value="TreeGrafter"/>
</dbReference>
<evidence type="ECO:0000259" key="7">
    <source>
        <dbReference type="Pfam" id="PF00349"/>
    </source>
</evidence>
<dbReference type="Gene3D" id="3.30.420.40">
    <property type="match status" value="1"/>
</dbReference>
<gene>
    <name evidence="9" type="ORF">G210_4985</name>
</gene>
<dbReference type="GO" id="GO:0005524">
    <property type="term" value="F:ATP binding"/>
    <property type="evidence" value="ECO:0007669"/>
    <property type="project" value="UniProtKB-UniRule"/>
</dbReference>
<evidence type="ECO:0000256" key="2">
    <source>
        <dbReference type="ARBA" id="ARBA00022679"/>
    </source>
</evidence>
<dbReference type="InterPro" id="IPR022672">
    <property type="entry name" value="Hexokinase_N"/>
</dbReference>
<keyword evidence="2 6" id="KW-0808">Transferase</keyword>
<dbReference type="GO" id="GO:0004340">
    <property type="term" value="F:glucokinase activity"/>
    <property type="evidence" value="ECO:0007669"/>
    <property type="project" value="TreeGrafter"/>
</dbReference>
<evidence type="ECO:0000256" key="1">
    <source>
        <dbReference type="ARBA" id="ARBA00009225"/>
    </source>
</evidence>
<dbReference type="GO" id="GO:0006096">
    <property type="term" value="P:glycolytic process"/>
    <property type="evidence" value="ECO:0007669"/>
    <property type="project" value="UniProtKB-UniPathway"/>
</dbReference>
<dbReference type="GO" id="GO:0005536">
    <property type="term" value="F:D-glucose binding"/>
    <property type="evidence" value="ECO:0007669"/>
    <property type="project" value="InterPro"/>
</dbReference>
<keyword evidence="10" id="KW-1185">Reference proteome</keyword>
<comment type="similarity">
    <text evidence="1 6">Belongs to the hexokinase family.</text>
</comment>
<evidence type="ECO:0000256" key="4">
    <source>
        <dbReference type="ARBA" id="ARBA00022777"/>
    </source>
</evidence>
<dbReference type="EMBL" id="AOGT01000413">
    <property type="protein sequence ID" value="EMG50022.1"/>
    <property type="molecule type" value="Genomic_DNA"/>
</dbReference>
<evidence type="ECO:0000256" key="3">
    <source>
        <dbReference type="ARBA" id="ARBA00022741"/>
    </source>
</evidence>
<keyword evidence="6" id="KW-0324">Glycolysis</keyword>
<keyword evidence="3 6" id="KW-0547">Nucleotide-binding</keyword>
<dbReference type="GO" id="GO:0005829">
    <property type="term" value="C:cytosol"/>
    <property type="evidence" value="ECO:0007669"/>
    <property type="project" value="TreeGrafter"/>
</dbReference>
<name>M3HR92_CANMX</name>
<dbReference type="OrthoDB" id="419537at2759"/>
<keyword evidence="4 6" id="KW-0418">Kinase</keyword>
<dbReference type="eggNOG" id="KOG1369">
    <property type="taxonomic scope" value="Eukaryota"/>
</dbReference>
<dbReference type="Proteomes" id="UP000011777">
    <property type="component" value="Unassembled WGS sequence"/>
</dbReference>
<feature type="domain" description="Hexokinase N-terminal" evidence="7">
    <location>
        <begin position="49"/>
        <end position="238"/>
    </location>
</feature>
<dbReference type="GO" id="GO:0019158">
    <property type="term" value="F:mannokinase activity"/>
    <property type="evidence" value="ECO:0007669"/>
    <property type="project" value="TreeGrafter"/>
</dbReference>
<feature type="domain" description="Hexokinase C-terminal" evidence="8">
    <location>
        <begin position="248"/>
        <end position="505"/>
    </location>
</feature>